<dbReference type="InterPro" id="IPR020556">
    <property type="entry name" value="Amidase_CS"/>
</dbReference>
<dbReference type="InterPro" id="IPR036928">
    <property type="entry name" value="AS_sf"/>
</dbReference>
<evidence type="ECO:0000256" key="3">
    <source>
        <dbReference type="ARBA" id="ARBA00021874"/>
    </source>
</evidence>
<dbReference type="AlphaFoldDB" id="A0A1Q9AWF1"/>
<protein>
    <recommendedName>
        <fullName evidence="3">Indoleacetamide hydrolase</fullName>
    </recommendedName>
</protein>
<feature type="domain" description="Amidase" evidence="4">
    <location>
        <begin position="28"/>
        <end position="450"/>
    </location>
</feature>
<name>A0A1Q9AWF1_9HYPH</name>
<gene>
    <name evidence="5" type="ORF">BJF93_21770</name>
</gene>
<dbReference type="PANTHER" id="PTHR11895:SF7">
    <property type="entry name" value="GLUTAMYL-TRNA(GLN) AMIDOTRANSFERASE SUBUNIT A, MITOCHONDRIAL"/>
    <property type="match status" value="1"/>
</dbReference>
<sequence>MQYHQNIEWQSAWALRAKIQSGKLSSEDLTRALLDRVRRLDGRINAFITVDEDQALAEARAVDADIAAGRPLGPLAGVPVTIKDQYFTRGLRTTGGSRLLQDHIPDHDSIHVSRIRAAGGVILGKTNTPEFGMYWRTAGNVAPECLNPWDTTRTSGGSSGGAAAALAMGFGPLALGSDAGGSIRLPSAQCGVFGLLPSRGRVPRHGGFGSTIFFSAIGPMTRDVRDAATLLSVIAGPMKGDVFCRTDAPPDYVDALENGIDGVRIAWWDNIAAADFSDPDVVSTVRAAGRQAEKFGAVMSDMDIVLETEDVDEAWRVLDFVDRHADLGEAIMADPEKAALLAPYASSRFEWAATVTATGYSRAVRRRAEFIRHLEEVFEETDLLISPTIGIVSPVVDPNDLTLRIPSLVSYTLPISFAGYCAASIHCGFVRGMPVGLQIIGRPNEEALVLRASRQFEKALKLGNRHPEFELDLAS</sequence>
<dbReference type="PROSITE" id="PS00571">
    <property type="entry name" value="AMIDASES"/>
    <property type="match status" value="1"/>
</dbReference>
<dbReference type="Proteomes" id="UP000186364">
    <property type="component" value="Unassembled WGS sequence"/>
</dbReference>
<evidence type="ECO:0000256" key="1">
    <source>
        <dbReference type="ARBA" id="ARBA00003871"/>
    </source>
</evidence>
<evidence type="ECO:0000313" key="5">
    <source>
        <dbReference type="EMBL" id="OLP59749.1"/>
    </source>
</evidence>
<comment type="function">
    <text evidence="1">Hydrolyzes indole-3-acetamide (IAM) into indole-3-acetic acid (IAA).</text>
</comment>
<dbReference type="RefSeq" id="WP_075627943.1">
    <property type="nucleotide sequence ID" value="NZ_FOAM01000019.1"/>
</dbReference>
<comment type="similarity">
    <text evidence="2">Belongs to the amidase family.</text>
</comment>
<evidence type="ECO:0000313" key="6">
    <source>
        <dbReference type="Proteomes" id="UP000186364"/>
    </source>
</evidence>
<accession>A0A1Q9AWF1</accession>
<dbReference type="EMBL" id="MKIP01000044">
    <property type="protein sequence ID" value="OLP59749.1"/>
    <property type="molecule type" value="Genomic_DNA"/>
</dbReference>
<dbReference type="InterPro" id="IPR023631">
    <property type="entry name" value="Amidase_dom"/>
</dbReference>
<proteinExistence type="inferred from homology"/>
<evidence type="ECO:0000256" key="2">
    <source>
        <dbReference type="ARBA" id="ARBA00009199"/>
    </source>
</evidence>
<comment type="caution">
    <text evidence="5">The sequence shown here is derived from an EMBL/GenBank/DDBJ whole genome shotgun (WGS) entry which is preliminary data.</text>
</comment>
<keyword evidence="6" id="KW-1185">Reference proteome</keyword>
<dbReference type="Gene3D" id="3.90.1300.10">
    <property type="entry name" value="Amidase signature (AS) domain"/>
    <property type="match status" value="1"/>
</dbReference>
<dbReference type="InterPro" id="IPR000120">
    <property type="entry name" value="Amidase"/>
</dbReference>
<dbReference type="SUPFAM" id="SSF75304">
    <property type="entry name" value="Amidase signature (AS) enzymes"/>
    <property type="match status" value="1"/>
</dbReference>
<evidence type="ECO:0000259" key="4">
    <source>
        <dbReference type="Pfam" id="PF01425"/>
    </source>
</evidence>
<reference evidence="5 6" key="1">
    <citation type="submission" date="2016-09" db="EMBL/GenBank/DDBJ databases">
        <title>Rhizobium sp. nov., a novel species isolated from the rice rhizosphere.</title>
        <authorList>
            <person name="Zhao J."/>
            <person name="Zhang X."/>
        </authorList>
    </citation>
    <scope>NUCLEOTIDE SEQUENCE [LARGE SCALE GENOMIC DNA]</scope>
    <source>
        <strain evidence="5 6">1.7048</strain>
    </source>
</reference>
<organism evidence="5 6">
    <name type="scientific">Xaviernesmea oryzae</name>
    <dbReference type="NCBI Taxonomy" id="464029"/>
    <lineage>
        <taxon>Bacteria</taxon>
        <taxon>Pseudomonadati</taxon>
        <taxon>Pseudomonadota</taxon>
        <taxon>Alphaproteobacteria</taxon>
        <taxon>Hyphomicrobiales</taxon>
        <taxon>Rhizobiaceae</taxon>
        <taxon>Rhizobium/Agrobacterium group</taxon>
        <taxon>Xaviernesmea</taxon>
    </lineage>
</organism>
<dbReference type="PANTHER" id="PTHR11895">
    <property type="entry name" value="TRANSAMIDASE"/>
    <property type="match status" value="1"/>
</dbReference>
<dbReference type="GO" id="GO:0003824">
    <property type="term" value="F:catalytic activity"/>
    <property type="evidence" value="ECO:0007669"/>
    <property type="project" value="InterPro"/>
</dbReference>
<dbReference type="Pfam" id="PF01425">
    <property type="entry name" value="Amidase"/>
    <property type="match status" value="1"/>
</dbReference>